<dbReference type="Gene3D" id="3.40.50.720">
    <property type="entry name" value="NAD(P)-binding Rossmann-like Domain"/>
    <property type="match status" value="1"/>
</dbReference>
<dbReference type="EMBL" id="JAVDPW010000011">
    <property type="protein sequence ID" value="MDR6293306.1"/>
    <property type="molecule type" value="Genomic_DNA"/>
</dbReference>
<dbReference type="Pfam" id="PF01408">
    <property type="entry name" value="GFO_IDH_MocA"/>
    <property type="match status" value="1"/>
</dbReference>
<dbReference type="Proteomes" id="UP001262410">
    <property type="component" value="Unassembled WGS sequence"/>
</dbReference>
<dbReference type="InterPro" id="IPR004104">
    <property type="entry name" value="Gfo/Idh/MocA-like_OxRdtase_C"/>
</dbReference>
<feature type="domain" description="Gfo/Idh/MocA-like oxidoreductase C-terminal" evidence="2">
    <location>
        <begin position="146"/>
        <end position="423"/>
    </location>
</feature>
<keyword evidence="4" id="KW-1185">Reference proteome</keyword>
<evidence type="ECO:0000259" key="2">
    <source>
        <dbReference type="Pfam" id="PF02894"/>
    </source>
</evidence>
<dbReference type="Pfam" id="PF02894">
    <property type="entry name" value="GFO_IDH_MocA_C"/>
    <property type="match status" value="1"/>
</dbReference>
<dbReference type="SUPFAM" id="SSF51735">
    <property type="entry name" value="NAD(P)-binding Rossmann-fold domains"/>
    <property type="match status" value="1"/>
</dbReference>
<comment type="caution">
    <text evidence="3">The sequence shown here is derived from an EMBL/GenBank/DDBJ whole genome shotgun (WGS) entry which is preliminary data.</text>
</comment>
<dbReference type="InterPro" id="IPR051450">
    <property type="entry name" value="Gfo/Idh/MocA_Oxidoreductases"/>
</dbReference>
<evidence type="ECO:0000259" key="1">
    <source>
        <dbReference type="Pfam" id="PF01408"/>
    </source>
</evidence>
<evidence type="ECO:0000313" key="3">
    <source>
        <dbReference type="EMBL" id="MDR6293306.1"/>
    </source>
</evidence>
<feature type="domain" description="Gfo/Idh/MocA-like oxidoreductase N-terminal" evidence="1">
    <location>
        <begin position="10"/>
        <end position="134"/>
    </location>
</feature>
<evidence type="ECO:0000313" key="4">
    <source>
        <dbReference type="Proteomes" id="UP001262410"/>
    </source>
</evidence>
<sequence>MSQPPKAPQIRVAVIGAGNRGIEAYGDYIRRRPDMARIVAIADPRADRLQDAAARHGLGPEHLYADWRDLLERETGLDAVLITTPDTLHLEPALAAIRRGLGILLEKPISPTEEETRILAEAARESGADITVAHVLRYTAFFSRIKEILERGTIGRLVTLRQTEHIGYWHFAHSFVRGNWRREAESSPLILAKTCHDLDIVRWLVGAPCTELSSVGSLAHFRRENAPDGSTDRCDDGCKVERSCPYSAQRIYLEKFKPGNGWPHTVLSLDTSSDGILAALQDGPYGRCVYRCDNDVVDNQVVAMRFANGVSATLNVSAFTADNTRTLHLMGTHGEIAGNLEKNEIVVTDFRTDDVTTIRLGMTMVGRHAGGDDRLMAEFLGRQVQRRGRSQVNVALASLEESLDSHFMAFAAERSRRTGTVVRL</sequence>
<dbReference type="SUPFAM" id="SSF55347">
    <property type="entry name" value="Glyceraldehyde-3-phosphate dehydrogenase-like, C-terminal domain"/>
    <property type="match status" value="1"/>
</dbReference>
<dbReference type="Gene3D" id="3.30.360.10">
    <property type="entry name" value="Dihydrodipicolinate Reductase, domain 2"/>
    <property type="match status" value="1"/>
</dbReference>
<gene>
    <name evidence="3" type="ORF">E9232_005856</name>
</gene>
<dbReference type="PANTHER" id="PTHR43377:SF2">
    <property type="entry name" value="BINDING ROSSMANN FOLD OXIDOREDUCTASE, PUTATIVE (AFU_ORTHOLOGUE AFUA_4G00560)-RELATED"/>
    <property type="match status" value="1"/>
</dbReference>
<dbReference type="InterPro" id="IPR036291">
    <property type="entry name" value="NAD(P)-bd_dom_sf"/>
</dbReference>
<dbReference type="InterPro" id="IPR000683">
    <property type="entry name" value="Gfo/Idh/MocA-like_OxRdtase_N"/>
</dbReference>
<accession>A0ABU1JXF6</accession>
<proteinExistence type="predicted"/>
<organism evidence="3 4">
    <name type="scientific">Inquilinus ginsengisoli</name>
    <dbReference type="NCBI Taxonomy" id="363840"/>
    <lineage>
        <taxon>Bacteria</taxon>
        <taxon>Pseudomonadati</taxon>
        <taxon>Pseudomonadota</taxon>
        <taxon>Alphaproteobacteria</taxon>
        <taxon>Rhodospirillales</taxon>
        <taxon>Rhodospirillaceae</taxon>
        <taxon>Inquilinus</taxon>
    </lineage>
</organism>
<protein>
    <submittedName>
        <fullName evidence="3">Dehydrogenase</fullName>
    </submittedName>
</protein>
<dbReference type="RefSeq" id="WP_309800181.1">
    <property type="nucleotide sequence ID" value="NZ_JAVDPW010000011.1"/>
</dbReference>
<name>A0ABU1JXF6_9PROT</name>
<reference evidence="3 4" key="1">
    <citation type="submission" date="2023-07" db="EMBL/GenBank/DDBJ databases">
        <title>Sorghum-associated microbial communities from plants grown in Nebraska, USA.</title>
        <authorList>
            <person name="Schachtman D."/>
        </authorList>
    </citation>
    <scope>NUCLEOTIDE SEQUENCE [LARGE SCALE GENOMIC DNA]</scope>
    <source>
        <strain evidence="3 4">584</strain>
    </source>
</reference>
<dbReference type="PANTHER" id="PTHR43377">
    <property type="entry name" value="BILIVERDIN REDUCTASE A"/>
    <property type="match status" value="1"/>
</dbReference>